<feature type="domain" description="YrdC-like" evidence="15">
    <location>
        <begin position="27"/>
        <end position="213"/>
    </location>
</feature>
<evidence type="ECO:0000259" key="15">
    <source>
        <dbReference type="PROSITE" id="PS51163"/>
    </source>
</evidence>
<feature type="binding site" evidence="14">
    <location>
        <position position="251"/>
    </location>
    <ligand>
        <name>ATP</name>
        <dbReference type="ChEBI" id="CHEBI:30616"/>
    </ligand>
</feature>
<dbReference type="PANTHER" id="PTHR17490">
    <property type="entry name" value="SUA5"/>
    <property type="match status" value="1"/>
</dbReference>
<dbReference type="GO" id="GO:0003725">
    <property type="term" value="F:double-stranded RNA binding"/>
    <property type="evidence" value="ECO:0007669"/>
    <property type="project" value="UniProtKB-UniRule"/>
</dbReference>
<comment type="catalytic activity">
    <reaction evidence="12 13">
        <text>L-threonine + hydrogencarbonate + ATP = L-threonylcarbamoyladenylate + diphosphate + H2O</text>
        <dbReference type="Rhea" id="RHEA:36407"/>
        <dbReference type="ChEBI" id="CHEBI:15377"/>
        <dbReference type="ChEBI" id="CHEBI:17544"/>
        <dbReference type="ChEBI" id="CHEBI:30616"/>
        <dbReference type="ChEBI" id="CHEBI:33019"/>
        <dbReference type="ChEBI" id="CHEBI:57926"/>
        <dbReference type="ChEBI" id="CHEBI:73682"/>
        <dbReference type="EC" id="2.7.7.87"/>
    </reaction>
</comment>
<evidence type="ECO:0000256" key="4">
    <source>
        <dbReference type="ARBA" id="ARBA00015492"/>
    </source>
</evidence>
<dbReference type="InterPro" id="IPR010923">
    <property type="entry name" value="T(6)A37_SUA5"/>
</dbReference>
<dbReference type="InterPro" id="IPR050156">
    <property type="entry name" value="TC-AMP_synthase_SUA5"/>
</dbReference>
<dbReference type="PANTHER" id="PTHR17490:SF16">
    <property type="entry name" value="THREONYLCARBAMOYL-AMP SYNTHASE"/>
    <property type="match status" value="1"/>
</dbReference>
<dbReference type="FunFam" id="3.90.870.10:FF:000009">
    <property type="entry name" value="Threonylcarbamoyl-AMP synthase, putative"/>
    <property type="match status" value="1"/>
</dbReference>
<keyword evidence="7 13" id="KW-0819">tRNA processing</keyword>
<dbReference type="GO" id="GO:0061710">
    <property type="term" value="F:L-threonylcarbamoyladenylate synthase"/>
    <property type="evidence" value="ECO:0007669"/>
    <property type="project" value="UniProtKB-EC"/>
</dbReference>
<dbReference type="Gene3D" id="3.40.50.11030">
    <property type="entry name" value="Threonylcarbamoyl-AMP synthase, C-terminal domain"/>
    <property type="match status" value="1"/>
</dbReference>
<dbReference type="Pfam" id="PF03481">
    <property type="entry name" value="Sua5_C"/>
    <property type="match status" value="1"/>
</dbReference>
<dbReference type="Proteomes" id="UP000003434">
    <property type="component" value="Unassembled WGS sequence"/>
</dbReference>
<protein>
    <recommendedName>
        <fullName evidence="4 13">Threonylcarbamoyl-AMP synthase</fullName>
        <shortName evidence="13">TC-AMP synthase</shortName>
        <ecNumber evidence="3 13">2.7.7.87</ecNumber>
    </recommendedName>
    <alternativeName>
        <fullName evidence="11 13">L-threonylcarbamoyladenylate synthase</fullName>
    </alternativeName>
</protein>
<feature type="binding site" evidence="14">
    <location>
        <position position="76"/>
    </location>
    <ligand>
        <name>ATP</name>
        <dbReference type="ChEBI" id="CHEBI:30616"/>
    </ligand>
</feature>
<feature type="binding site" evidence="14">
    <location>
        <position position="209"/>
    </location>
    <ligand>
        <name>ATP</name>
        <dbReference type="ChEBI" id="CHEBI:30616"/>
    </ligand>
</feature>
<evidence type="ECO:0000256" key="12">
    <source>
        <dbReference type="ARBA" id="ARBA00048366"/>
    </source>
</evidence>
<evidence type="ECO:0000256" key="7">
    <source>
        <dbReference type="ARBA" id="ARBA00022694"/>
    </source>
</evidence>
<dbReference type="NCBIfam" id="TIGR00057">
    <property type="entry name" value="L-threonylcarbamoyladenylate synthase"/>
    <property type="match status" value="1"/>
</dbReference>
<evidence type="ECO:0000256" key="8">
    <source>
        <dbReference type="ARBA" id="ARBA00022695"/>
    </source>
</evidence>
<keyword evidence="9 13" id="KW-0547">Nucleotide-binding</keyword>
<gene>
    <name evidence="16" type="ORF">HMPREF0381_2199</name>
</gene>
<dbReference type="AlphaFoldDB" id="E6LQG4"/>
<feature type="binding site" evidence="14">
    <location>
        <position position="81"/>
    </location>
    <ligand>
        <name>L-threonine</name>
        <dbReference type="ChEBI" id="CHEBI:57926"/>
    </ligand>
</feature>
<comment type="caution">
    <text evidence="16">The sequence shown here is derived from an EMBL/GenBank/DDBJ whole genome shotgun (WGS) entry which is preliminary data.</text>
</comment>
<evidence type="ECO:0000256" key="6">
    <source>
        <dbReference type="ARBA" id="ARBA00022679"/>
    </source>
</evidence>
<dbReference type="GO" id="GO:0006450">
    <property type="term" value="P:regulation of translational fidelity"/>
    <property type="evidence" value="ECO:0007669"/>
    <property type="project" value="TreeGrafter"/>
</dbReference>
<reference evidence="16 17" key="1">
    <citation type="submission" date="2010-12" db="EMBL/GenBank/DDBJ databases">
        <authorList>
            <person name="Muzny D."/>
            <person name="Qin X."/>
            <person name="Deng J."/>
            <person name="Jiang H."/>
            <person name="Liu Y."/>
            <person name="Qu J."/>
            <person name="Song X.-Z."/>
            <person name="Zhang L."/>
            <person name="Thornton R."/>
            <person name="Coyle M."/>
            <person name="Francisco L."/>
            <person name="Jackson L."/>
            <person name="Javaid M."/>
            <person name="Korchina V."/>
            <person name="Kovar C."/>
            <person name="Mata R."/>
            <person name="Mathew T."/>
            <person name="Ngo R."/>
            <person name="Nguyen L."/>
            <person name="Nguyen N."/>
            <person name="Okwuonu G."/>
            <person name="Ongeri F."/>
            <person name="Pham C."/>
            <person name="Simmons D."/>
            <person name="Wilczek-Boney K."/>
            <person name="Hale W."/>
            <person name="Jakkamsetti A."/>
            <person name="Pham P."/>
            <person name="Ruth R."/>
            <person name="San Lucas F."/>
            <person name="Warren J."/>
            <person name="Zhang J."/>
            <person name="Zhao Z."/>
            <person name="Zhou C."/>
            <person name="Zhu D."/>
            <person name="Lee S."/>
            <person name="Bess C."/>
            <person name="Blankenburg K."/>
            <person name="Forbes L."/>
            <person name="Fu Q."/>
            <person name="Gubbala S."/>
            <person name="Hirani K."/>
            <person name="Jayaseelan J.C."/>
            <person name="Lara F."/>
            <person name="Munidasa M."/>
            <person name="Palculict T."/>
            <person name="Patil S."/>
            <person name="Pu L.-L."/>
            <person name="Saada N."/>
            <person name="Tang L."/>
            <person name="Weissenberger G."/>
            <person name="Zhu Y."/>
            <person name="Hemphill L."/>
            <person name="Shang Y."/>
            <person name="Youmans B."/>
            <person name="Ayvaz T."/>
            <person name="Ross M."/>
            <person name="Santibanez J."/>
            <person name="Aqrawi P."/>
            <person name="Gross S."/>
            <person name="Joshi V."/>
            <person name="Fowler G."/>
            <person name="Nazareth L."/>
            <person name="Reid J."/>
            <person name="Worley K."/>
            <person name="Petrosino J."/>
            <person name="Highlander S."/>
            <person name="Gibbs R."/>
        </authorList>
    </citation>
    <scope>NUCLEOTIDE SEQUENCE [LARGE SCALE GENOMIC DNA]</scope>
    <source>
        <strain evidence="16 17">DSM 3986</strain>
    </source>
</reference>
<organism evidence="16 17">
    <name type="scientific">Lachnoanaerobaculum saburreum DSM 3986</name>
    <dbReference type="NCBI Taxonomy" id="887325"/>
    <lineage>
        <taxon>Bacteria</taxon>
        <taxon>Bacillati</taxon>
        <taxon>Bacillota</taxon>
        <taxon>Clostridia</taxon>
        <taxon>Lachnospirales</taxon>
        <taxon>Lachnospiraceae</taxon>
        <taxon>Lachnoanaerobaculum</taxon>
    </lineage>
</organism>
<feature type="binding site" evidence="14">
    <location>
        <position position="165"/>
    </location>
    <ligand>
        <name>ATP</name>
        <dbReference type="ChEBI" id="CHEBI:30616"/>
    </ligand>
</feature>
<keyword evidence="6 13" id="KW-0808">Transferase</keyword>
<dbReference type="PROSITE" id="PS51163">
    <property type="entry name" value="YRDC"/>
    <property type="match status" value="1"/>
</dbReference>
<dbReference type="eggNOG" id="COG0009">
    <property type="taxonomic scope" value="Bacteria"/>
</dbReference>
<dbReference type="PIRSF" id="PIRSF004930">
    <property type="entry name" value="Tln_factor_SUA5"/>
    <property type="match status" value="1"/>
</dbReference>
<comment type="subcellular location">
    <subcellularLocation>
        <location evidence="1 13">Cytoplasm</location>
    </subcellularLocation>
</comment>
<proteinExistence type="inferred from homology"/>
<evidence type="ECO:0000256" key="9">
    <source>
        <dbReference type="ARBA" id="ARBA00022741"/>
    </source>
</evidence>
<dbReference type="RefSeq" id="WP_008751963.1">
    <property type="nucleotide sequence ID" value="NZ_GL622296.1"/>
</dbReference>
<sequence length="366" mass="40148">METKETEIKKTIVRKIDNKDIDKLYQDEDIRLAADIIKSGGLVAFPTETVYGLGADAFMEEAAKKIYVAKGRPSDNPLIVHISEIREVDDIAECIPDIFYSLAKKYWPGPMTVVLKKRNIVPDATSGGLDTVAVRLPDNNIARAIIKESGVPIAAPSANTSGRPSPTKARHVLEDMNGKIDMIIDGGTVGIGVESTIIDLTSDIPTLLRPGAVTLEMLENTCKRVDIDPAIEHLLTGNEAPKAPGMKYKHYAPKADMKLVRGNESDVSKYLKGQIQNSDRLTAVLTVDEHKDMFDTVSSEKSNIKVLSLGSSKNPESIAYNLFDILRKCDELGVEYIFSESFDERGIGKAIMNRLKKAAGFEIIDV</sequence>
<dbReference type="InterPro" id="IPR005145">
    <property type="entry name" value="Sua5_C"/>
</dbReference>
<dbReference type="EC" id="2.7.7.87" evidence="3 13"/>
<dbReference type="Gene3D" id="3.90.870.10">
    <property type="entry name" value="DHBP synthase"/>
    <property type="match status" value="1"/>
</dbReference>
<keyword evidence="8 13" id="KW-0548">Nucleotidyltransferase</keyword>
<evidence type="ECO:0000313" key="16">
    <source>
        <dbReference type="EMBL" id="EFU75903.1"/>
    </source>
</evidence>
<feature type="binding site" evidence="14">
    <location>
        <position position="157"/>
    </location>
    <ligand>
        <name>ATP</name>
        <dbReference type="ChEBI" id="CHEBI:30616"/>
    </ligand>
</feature>
<evidence type="ECO:0000256" key="3">
    <source>
        <dbReference type="ARBA" id="ARBA00012584"/>
    </source>
</evidence>
<comment type="function">
    <text evidence="13">Required for the formation of a threonylcarbamoyl group on adenosine at position 37 (t(6)A37) in tRNAs that read codons beginning with adenine.</text>
</comment>
<evidence type="ECO:0000256" key="2">
    <source>
        <dbReference type="ARBA" id="ARBA00007663"/>
    </source>
</evidence>
<dbReference type="HOGENOM" id="CLU_031397_0_0_9"/>
<feature type="binding site" evidence="14">
    <location>
        <position position="155"/>
    </location>
    <ligand>
        <name>L-threonine</name>
        <dbReference type="ChEBI" id="CHEBI:57926"/>
    </ligand>
</feature>
<dbReference type="GO" id="GO:0008033">
    <property type="term" value="P:tRNA processing"/>
    <property type="evidence" value="ECO:0007669"/>
    <property type="project" value="UniProtKB-KW"/>
</dbReference>
<dbReference type="InterPro" id="IPR017945">
    <property type="entry name" value="DHBP_synth_RibB-like_a/b_dom"/>
</dbReference>
<keyword evidence="10 13" id="KW-0067">ATP-binding</keyword>
<name>E6LQG4_9FIRM</name>
<feature type="binding site" evidence="14">
    <location>
        <position position="195"/>
    </location>
    <ligand>
        <name>L-threonine</name>
        <dbReference type="ChEBI" id="CHEBI:57926"/>
    </ligand>
</feature>
<evidence type="ECO:0000256" key="14">
    <source>
        <dbReference type="PIRSR" id="PIRSR004930-1"/>
    </source>
</evidence>
<dbReference type="Pfam" id="PF01300">
    <property type="entry name" value="Sua5_yciO_yrdC"/>
    <property type="match status" value="1"/>
</dbReference>
<evidence type="ECO:0000256" key="10">
    <source>
        <dbReference type="ARBA" id="ARBA00022840"/>
    </source>
</evidence>
<feature type="binding site" evidence="14">
    <location>
        <position position="131"/>
    </location>
    <ligand>
        <name>ATP</name>
        <dbReference type="ChEBI" id="CHEBI:30616"/>
    </ligand>
</feature>
<dbReference type="GO" id="GO:0000049">
    <property type="term" value="F:tRNA binding"/>
    <property type="evidence" value="ECO:0007669"/>
    <property type="project" value="TreeGrafter"/>
</dbReference>
<dbReference type="InterPro" id="IPR006070">
    <property type="entry name" value="Sua5-like_dom"/>
</dbReference>
<comment type="similarity">
    <text evidence="2 13">Belongs to the SUA5 family.</text>
</comment>
<evidence type="ECO:0000313" key="17">
    <source>
        <dbReference type="Proteomes" id="UP000003434"/>
    </source>
</evidence>
<feature type="binding site" evidence="14">
    <location>
        <position position="72"/>
    </location>
    <ligand>
        <name>ATP</name>
        <dbReference type="ChEBI" id="CHEBI:30616"/>
    </ligand>
</feature>
<evidence type="ECO:0000256" key="13">
    <source>
        <dbReference type="PIRNR" id="PIRNR004930"/>
    </source>
</evidence>
<keyword evidence="5 13" id="KW-0963">Cytoplasm</keyword>
<evidence type="ECO:0000256" key="5">
    <source>
        <dbReference type="ARBA" id="ARBA00022490"/>
    </source>
</evidence>
<dbReference type="SUPFAM" id="SSF55821">
    <property type="entry name" value="YrdC/RibB"/>
    <property type="match status" value="1"/>
</dbReference>
<dbReference type="EMBL" id="AEPW01000085">
    <property type="protein sequence ID" value="EFU75903.1"/>
    <property type="molecule type" value="Genomic_DNA"/>
</dbReference>
<feature type="binding site" evidence="14">
    <location>
        <position position="135"/>
    </location>
    <ligand>
        <name>L-threonine</name>
        <dbReference type="ChEBI" id="CHEBI:57926"/>
    </ligand>
</feature>
<dbReference type="GO" id="GO:0005524">
    <property type="term" value="F:ATP binding"/>
    <property type="evidence" value="ECO:0007669"/>
    <property type="project" value="UniProtKB-UniRule"/>
</dbReference>
<feature type="binding site" evidence="14">
    <location>
        <position position="49"/>
    </location>
    <ligand>
        <name>L-threonine</name>
        <dbReference type="ChEBI" id="CHEBI:57926"/>
    </ligand>
</feature>
<dbReference type="InterPro" id="IPR038385">
    <property type="entry name" value="Sua5/YwlC_C"/>
</dbReference>
<evidence type="ECO:0000256" key="1">
    <source>
        <dbReference type="ARBA" id="ARBA00004496"/>
    </source>
</evidence>
<accession>E6LQG4</accession>
<dbReference type="GO" id="GO:0005737">
    <property type="term" value="C:cytoplasm"/>
    <property type="evidence" value="ECO:0007669"/>
    <property type="project" value="UniProtKB-SubCell"/>
</dbReference>
<evidence type="ECO:0000256" key="11">
    <source>
        <dbReference type="ARBA" id="ARBA00029774"/>
    </source>
</evidence>